<reference evidence="2 3" key="1">
    <citation type="submission" date="2015-09" db="EMBL/GenBank/DDBJ databases">
        <authorList>
            <consortium name="Pathogen Informatics"/>
        </authorList>
    </citation>
    <scope>NUCLEOTIDE SEQUENCE [LARGE SCALE GENOMIC DNA]</scope>
    <source>
        <strain evidence="2 3">2789STDY5608854</strain>
    </source>
</reference>
<dbReference type="AlphaFoldDB" id="A0A174UWZ0"/>
<evidence type="ECO:0000313" key="3">
    <source>
        <dbReference type="Proteomes" id="UP000095746"/>
    </source>
</evidence>
<evidence type="ECO:0000313" key="2">
    <source>
        <dbReference type="EMBL" id="CUQ24340.1"/>
    </source>
</evidence>
<dbReference type="Proteomes" id="UP000095746">
    <property type="component" value="Unassembled WGS sequence"/>
</dbReference>
<organism evidence="2 3">
    <name type="scientific">Flavonifractor plautii</name>
    <name type="common">Fusobacterium plautii</name>
    <dbReference type="NCBI Taxonomy" id="292800"/>
    <lineage>
        <taxon>Bacteria</taxon>
        <taxon>Bacillati</taxon>
        <taxon>Bacillota</taxon>
        <taxon>Clostridia</taxon>
        <taxon>Eubacteriales</taxon>
        <taxon>Oscillospiraceae</taxon>
        <taxon>Flavonifractor</taxon>
    </lineage>
</organism>
<accession>A0A174UWZ0</accession>
<proteinExistence type="predicted"/>
<dbReference type="EMBL" id="CYZT01000802">
    <property type="protein sequence ID" value="CUQ24340.1"/>
    <property type="molecule type" value="Genomic_DNA"/>
</dbReference>
<sequence length="33" mass="3232">MEKVGSRRPSGSISAMASVRGGKAMPASAGILA</sequence>
<feature type="region of interest" description="Disordered" evidence="1">
    <location>
        <begin position="1"/>
        <end position="33"/>
    </location>
</feature>
<gene>
    <name evidence="2" type="ORF">ERS852411_04145</name>
</gene>
<evidence type="ECO:0000256" key="1">
    <source>
        <dbReference type="SAM" id="MobiDB-lite"/>
    </source>
</evidence>
<protein>
    <submittedName>
        <fullName evidence="2">Uncharacterized protein</fullName>
    </submittedName>
</protein>
<name>A0A174UWZ0_FLAPL</name>